<evidence type="ECO:0000313" key="1">
    <source>
        <dbReference type="EMBL" id="CAC5391363.1"/>
    </source>
</evidence>
<name>A0A6J8C505_MYTCO</name>
<proteinExistence type="predicted"/>
<dbReference type="PANTHER" id="PTHR47018:SF1">
    <property type="entry name" value="TESMIN_TSO1-LIKE CXC DOMAIN-CONTAINING PROTEIN"/>
    <property type="match status" value="1"/>
</dbReference>
<dbReference type="Proteomes" id="UP000507470">
    <property type="component" value="Unassembled WGS sequence"/>
</dbReference>
<gene>
    <name evidence="1" type="ORF">MCOR_26374</name>
</gene>
<dbReference type="PANTHER" id="PTHR47018">
    <property type="entry name" value="CXC DOMAIN-CONTAINING PROTEIN-RELATED"/>
    <property type="match status" value="1"/>
</dbReference>
<protein>
    <submittedName>
        <fullName evidence="1">Uncharacterized protein</fullName>
    </submittedName>
</protein>
<dbReference type="AlphaFoldDB" id="A0A6J8C505"/>
<reference evidence="1 2" key="1">
    <citation type="submission" date="2020-06" db="EMBL/GenBank/DDBJ databases">
        <authorList>
            <person name="Li R."/>
            <person name="Bekaert M."/>
        </authorList>
    </citation>
    <scope>NUCLEOTIDE SEQUENCE [LARGE SCALE GENOMIC DNA]</scope>
    <source>
        <strain evidence="2">wild</strain>
    </source>
</reference>
<keyword evidence="2" id="KW-1185">Reference proteome</keyword>
<evidence type="ECO:0000313" key="2">
    <source>
        <dbReference type="Proteomes" id="UP000507470"/>
    </source>
</evidence>
<organism evidence="1 2">
    <name type="scientific">Mytilus coruscus</name>
    <name type="common">Sea mussel</name>
    <dbReference type="NCBI Taxonomy" id="42192"/>
    <lineage>
        <taxon>Eukaryota</taxon>
        <taxon>Metazoa</taxon>
        <taxon>Spiralia</taxon>
        <taxon>Lophotrochozoa</taxon>
        <taxon>Mollusca</taxon>
        <taxon>Bivalvia</taxon>
        <taxon>Autobranchia</taxon>
        <taxon>Pteriomorphia</taxon>
        <taxon>Mytilida</taxon>
        <taxon>Mytiloidea</taxon>
        <taxon>Mytilidae</taxon>
        <taxon>Mytilinae</taxon>
        <taxon>Mytilus</taxon>
    </lineage>
</organism>
<dbReference type="EMBL" id="CACVKT020004709">
    <property type="protein sequence ID" value="CAC5391363.1"/>
    <property type="molecule type" value="Genomic_DNA"/>
</dbReference>
<accession>A0A6J8C505</accession>
<sequence length="172" mass="19421">MPMKLNDRLKSCAETLQDKELLTKLSTGDVIAQDLKYHPACLVALYNKERAVKKKTEEQAQIDTDAENEAGDVALAEMVNYIFKTQRNSDGANAFRLADLANMYERRVRQLSDGTIPILRTRLKEMLLAKISDLQAYTKGMEVLLVFEKDVGPAIALACNYDDTIHIRTKLQ</sequence>
<dbReference type="OrthoDB" id="6158468at2759"/>